<name>A0AAU7JXJ8_9MICO</name>
<organism evidence="2">
    <name type="scientific">Pedococcus sp. KACC 23699</name>
    <dbReference type="NCBI Taxonomy" id="3149228"/>
    <lineage>
        <taxon>Bacteria</taxon>
        <taxon>Bacillati</taxon>
        <taxon>Actinomycetota</taxon>
        <taxon>Actinomycetes</taxon>
        <taxon>Micrococcales</taxon>
        <taxon>Intrasporangiaceae</taxon>
        <taxon>Pedococcus</taxon>
    </lineage>
</organism>
<sequence length="87" mass="8892">MSDATRRTFLAAAGTSAAAAAAVAAAPRASAAPSATAVTESSAPAGQRLVAYVDDPRSGRVVLMHGEDEVTIQDADLVRRLTRAARR</sequence>
<dbReference type="AlphaFoldDB" id="A0AAU7JXJ8"/>
<accession>A0AAU7JXJ8</accession>
<evidence type="ECO:0000313" key="2">
    <source>
        <dbReference type="EMBL" id="XBO44901.1"/>
    </source>
</evidence>
<feature type="chain" id="PRO_5043571404" description="Twin-arginine translocation signal domain-containing protein" evidence="1">
    <location>
        <begin position="32"/>
        <end position="87"/>
    </location>
</feature>
<feature type="signal peptide" evidence="1">
    <location>
        <begin position="1"/>
        <end position="31"/>
    </location>
</feature>
<protein>
    <recommendedName>
        <fullName evidence="3">Twin-arginine translocation signal domain-containing protein</fullName>
    </recommendedName>
</protein>
<dbReference type="InterPro" id="IPR006311">
    <property type="entry name" value="TAT_signal"/>
</dbReference>
<gene>
    <name evidence="2" type="ORF">ABEG17_06065</name>
</gene>
<evidence type="ECO:0008006" key="3">
    <source>
        <dbReference type="Google" id="ProtNLM"/>
    </source>
</evidence>
<keyword evidence="1" id="KW-0732">Signal</keyword>
<dbReference type="PROSITE" id="PS51318">
    <property type="entry name" value="TAT"/>
    <property type="match status" value="1"/>
</dbReference>
<evidence type="ECO:0000256" key="1">
    <source>
        <dbReference type="SAM" id="SignalP"/>
    </source>
</evidence>
<reference evidence="2" key="1">
    <citation type="submission" date="2024-05" db="EMBL/GenBank/DDBJ databases">
        <authorList>
            <person name="Kim S."/>
            <person name="Heo J."/>
            <person name="Choi H."/>
            <person name="Choi Y."/>
            <person name="Kwon S.-W."/>
            <person name="Kim Y."/>
        </authorList>
    </citation>
    <scope>NUCLEOTIDE SEQUENCE</scope>
    <source>
        <strain evidence="2">KACC 23699</strain>
    </source>
</reference>
<dbReference type="EMBL" id="CP157483">
    <property type="protein sequence ID" value="XBO44901.1"/>
    <property type="molecule type" value="Genomic_DNA"/>
</dbReference>
<proteinExistence type="predicted"/>
<dbReference type="RefSeq" id="WP_406832387.1">
    <property type="nucleotide sequence ID" value="NZ_CP157483.1"/>
</dbReference>